<dbReference type="SUPFAM" id="SSF53335">
    <property type="entry name" value="S-adenosyl-L-methionine-dependent methyltransferases"/>
    <property type="match status" value="1"/>
</dbReference>
<keyword evidence="3 9" id="KW-0489">Methyltransferase</keyword>
<dbReference type="InterPro" id="IPR029063">
    <property type="entry name" value="SAM-dependent_MTases_sf"/>
</dbReference>
<dbReference type="InterPro" id="IPR038333">
    <property type="entry name" value="T1MK-like_N_sf"/>
</dbReference>
<dbReference type="RefSeq" id="WP_311955294.1">
    <property type="nucleotide sequence ID" value="NZ_JARQDL010000060.1"/>
</dbReference>
<keyword evidence="4" id="KW-0808">Transferase</keyword>
<dbReference type="PANTHER" id="PTHR42998:SF1">
    <property type="entry name" value="TYPE I RESTRICTION ENZYME HINDI METHYLASE SUBUNIT"/>
    <property type="match status" value="1"/>
</dbReference>
<name>A0AAW8ULV4_9LACT</name>
<dbReference type="PANTHER" id="PTHR42998">
    <property type="entry name" value="TYPE I RESTRICTION ENZYME HINDVIIP M PROTEIN-RELATED"/>
    <property type="match status" value="1"/>
</dbReference>
<dbReference type="GO" id="GO:0009307">
    <property type="term" value="P:DNA restriction-modification system"/>
    <property type="evidence" value="ECO:0007669"/>
    <property type="project" value="UniProtKB-KW"/>
</dbReference>
<dbReference type="Gene3D" id="3.40.50.150">
    <property type="entry name" value="Vaccinia Virus protein VP39"/>
    <property type="match status" value="1"/>
</dbReference>
<dbReference type="GO" id="GO:0009007">
    <property type="term" value="F:site-specific DNA-methyltransferase (adenine-specific) activity"/>
    <property type="evidence" value="ECO:0007669"/>
    <property type="project" value="UniProtKB-EC"/>
</dbReference>
<feature type="non-terminal residue" evidence="9">
    <location>
        <position position="182"/>
    </location>
</feature>
<dbReference type="EC" id="2.1.1.72" evidence="2"/>
<keyword evidence="6" id="KW-0680">Restriction system</keyword>
<comment type="catalytic activity">
    <reaction evidence="7">
        <text>a 2'-deoxyadenosine in DNA + S-adenosyl-L-methionine = an N(6)-methyl-2'-deoxyadenosine in DNA + S-adenosyl-L-homocysteine + H(+)</text>
        <dbReference type="Rhea" id="RHEA:15197"/>
        <dbReference type="Rhea" id="RHEA-COMP:12418"/>
        <dbReference type="Rhea" id="RHEA-COMP:12419"/>
        <dbReference type="ChEBI" id="CHEBI:15378"/>
        <dbReference type="ChEBI" id="CHEBI:57856"/>
        <dbReference type="ChEBI" id="CHEBI:59789"/>
        <dbReference type="ChEBI" id="CHEBI:90615"/>
        <dbReference type="ChEBI" id="CHEBI:90616"/>
        <dbReference type="EC" id="2.1.1.72"/>
    </reaction>
</comment>
<feature type="domain" description="DNA methylase adenine-specific" evidence="8">
    <location>
        <begin position="53"/>
        <end position="182"/>
    </location>
</feature>
<organism evidence="9 10">
    <name type="scientific">Lactococcus lactis</name>
    <dbReference type="NCBI Taxonomy" id="1358"/>
    <lineage>
        <taxon>Bacteria</taxon>
        <taxon>Bacillati</taxon>
        <taxon>Bacillota</taxon>
        <taxon>Bacilli</taxon>
        <taxon>Lactobacillales</taxon>
        <taxon>Streptococcaceae</taxon>
        <taxon>Lactococcus</taxon>
    </lineage>
</organism>
<comment type="similarity">
    <text evidence="1">Belongs to the N(4)/N(6)-methyltransferase family.</text>
</comment>
<evidence type="ECO:0000256" key="6">
    <source>
        <dbReference type="ARBA" id="ARBA00022747"/>
    </source>
</evidence>
<reference evidence="9" key="1">
    <citation type="submission" date="2023-03" db="EMBL/GenBank/DDBJ databases">
        <authorList>
            <person name="Shen W."/>
            <person name="Cai J."/>
        </authorList>
    </citation>
    <scope>NUCLEOTIDE SEQUENCE</scope>
    <source>
        <strain evidence="9">Y37</strain>
    </source>
</reference>
<protein>
    <recommendedName>
        <fullName evidence="2">site-specific DNA-methyltransferase (adenine-specific)</fullName>
        <ecNumber evidence="2">2.1.1.72</ecNumber>
    </recommendedName>
</protein>
<comment type="caution">
    <text evidence="9">The sequence shown here is derived from an EMBL/GenBank/DDBJ whole genome shotgun (WGS) entry which is preliminary data.</text>
</comment>
<dbReference type="Gene3D" id="1.20.1260.30">
    <property type="match status" value="1"/>
</dbReference>
<dbReference type="GO" id="GO:0032259">
    <property type="term" value="P:methylation"/>
    <property type="evidence" value="ECO:0007669"/>
    <property type="project" value="UniProtKB-KW"/>
</dbReference>
<evidence type="ECO:0000313" key="9">
    <source>
        <dbReference type="EMBL" id="MDT2947291.1"/>
    </source>
</evidence>
<evidence type="ECO:0000259" key="8">
    <source>
        <dbReference type="Pfam" id="PF02384"/>
    </source>
</evidence>
<gene>
    <name evidence="9" type="ORF">P7I04_14940</name>
</gene>
<evidence type="ECO:0000256" key="7">
    <source>
        <dbReference type="ARBA" id="ARBA00047942"/>
    </source>
</evidence>
<dbReference type="AlphaFoldDB" id="A0AAW8ULV4"/>
<dbReference type="InterPro" id="IPR003356">
    <property type="entry name" value="DNA_methylase_A-5"/>
</dbReference>
<evidence type="ECO:0000313" key="10">
    <source>
        <dbReference type="Proteomes" id="UP001250218"/>
    </source>
</evidence>
<feature type="non-terminal residue" evidence="9">
    <location>
        <position position="1"/>
    </location>
</feature>
<dbReference type="Pfam" id="PF02384">
    <property type="entry name" value="N6_Mtase"/>
    <property type="match status" value="1"/>
</dbReference>
<dbReference type="GO" id="GO:0003677">
    <property type="term" value="F:DNA binding"/>
    <property type="evidence" value="ECO:0007669"/>
    <property type="project" value="InterPro"/>
</dbReference>
<evidence type="ECO:0000256" key="5">
    <source>
        <dbReference type="ARBA" id="ARBA00022691"/>
    </source>
</evidence>
<evidence type="ECO:0000256" key="2">
    <source>
        <dbReference type="ARBA" id="ARBA00011900"/>
    </source>
</evidence>
<dbReference type="Proteomes" id="UP001250218">
    <property type="component" value="Unassembled WGS sequence"/>
</dbReference>
<dbReference type="PRINTS" id="PR00507">
    <property type="entry name" value="N12N6MTFRASE"/>
</dbReference>
<dbReference type="InterPro" id="IPR052916">
    <property type="entry name" value="Type-I_RE_MTase_Subunit"/>
</dbReference>
<dbReference type="EMBL" id="JARQDL010000060">
    <property type="protein sequence ID" value="MDT2947291.1"/>
    <property type="molecule type" value="Genomic_DNA"/>
</dbReference>
<sequence length="182" mass="20297">VKLDEAMRAIEKENKSLKNVLPIIYASPDIDKRVLGNVVDIFTNIEMHSENEEQDLLGRAYEYFIEKFAALEGKNGGEFYTPSSIVKTIVAILKPFKGRVYDPACGSGGMFVQSAKFVREHSGNINDLSIYGQEANPDTWKMAKMNMALRGLEANFGAHQADTFHNDLHPTLKADFVMANPP</sequence>
<evidence type="ECO:0000256" key="1">
    <source>
        <dbReference type="ARBA" id="ARBA00006594"/>
    </source>
</evidence>
<evidence type="ECO:0000256" key="3">
    <source>
        <dbReference type="ARBA" id="ARBA00022603"/>
    </source>
</evidence>
<proteinExistence type="inferred from homology"/>
<accession>A0AAW8ULV4</accession>
<dbReference type="GO" id="GO:0008170">
    <property type="term" value="F:N-methyltransferase activity"/>
    <property type="evidence" value="ECO:0007669"/>
    <property type="project" value="InterPro"/>
</dbReference>
<keyword evidence="5" id="KW-0949">S-adenosyl-L-methionine</keyword>
<evidence type="ECO:0000256" key="4">
    <source>
        <dbReference type="ARBA" id="ARBA00022679"/>
    </source>
</evidence>